<dbReference type="EMBL" id="JACGWU010000003">
    <property type="protein sequence ID" value="MBA8829214.1"/>
    <property type="molecule type" value="Genomic_DNA"/>
</dbReference>
<accession>A0A7W3JTY7</accession>
<keyword evidence="1" id="KW-0812">Transmembrane</keyword>
<feature type="transmembrane region" description="Helical" evidence="1">
    <location>
        <begin position="80"/>
        <end position="99"/>
    </location>
</feature>
<gene>
    <name evidence="2" type="ORF">FB555_001317</name>
</gene>
<keyword evidence="1" id="KW-0472">Membrane</keyword>
<name>A0A7W3JTY7_9MICO</name>
<dbReference type="AlphaFoldDB" id="A0A7W3JTY7"/>
<proteinExistence type="predicted"/>
<feature type="transmembrane region" description="Helical" evidence="1">
    <location>
        <begin position="12"/>
        <end position="33"/>
    </location>
</feature>
<protein>
    <recommendedName>
        <fullName evidence="4">Integral membrane protein</fullName>
    </recommendedName>
</protein>
<evidence type="ECO:0000313" key="3">
    <source>
        <dbReference type="Proteomes" id="UP000524237"/>
    </source>
</evidence>
<reference evidence="2 3" key="1">
    <citation type="submission" date="2020-07" db="EMBL/GenBank/DDBJ databases">
        <title>Sequencing the genomes of 1000 actinobacteria strains.</title>
        <authorList>
            <person name="Klenk H.-P."/>
        </authorList>
    </citation>
    <scope>NUCLEOTIDE SEQUENCE [LARGE SCALE GENOMIC DNA]</scope>
    <source>
        <strain evidence="2 3">DSM 23737</strain>
    </source>
</reference>
<feature type="transmembrane region" description="Helical" evidence="1">
    <location>
        <begin position="105"/>
        <end position="125"/>
    </location>
</feature>
<keyword evidence="3" id="KW-1185">Reference proteome</keyword>
<keyword evidence="1" id="KW-1133">Transmembrane helix</keyword>
<evidence type="ECO:0000313" key="2">
    <source>
        <dbReference type="EMBL" id="MBA8829214.1"/>
    </source>
</evidence>
<evidence type="ECO:0008006" key="4">
    <source>
        <dbReference type="Google" id="ProtNLM"/>
    </source>
</evidence>
<sequence length="132" mass="14206">MSNENIRKPPLLIVLVGILFLEAAALAATALWFLSRIFFEKAESLGGAVVILIIVALVAVWVTVTAIYTLRARPWVRGAIFTWQVLQIAVAAGAFQGFYAQPAVGYALLVPAVLAVLLLFSPSVLKATTRPE</sequence>
<dbReference type="Proteomes" id="UP000524237">
    <property type="component" value="Unassembled WGS sequence"/>
</dbReference>
<feature type="transmembrane region" description="Helical" evidence="1">
    <location>
        <begin position="45"/>
        <end position="68"/>
    </location>
</feature>
<evidence type="ECO:0000256" key="1">
    <source>
        <dbReference type="SAM" id="Phobius"/>
    </source>
</evidence>
<comment type="caution">
    <text evidence="2">The sequence shown here is derived from an EMBL/GenBank/DDBJ whole genome shotgun (WGS) entry which is preliminary data.</text>
</comment>
<organism evidence="2 3">
    <name type="scientific">Alpinimonas psychrophila</name>
    <dbReference type="NCBI Taxonomy" id="748908"/>
    <lineage>
        <taxon>Bacteria</taxon>
        <taxon>Bacillati</taxon>
        <taxon>Actinomycetota</taxon>
        <taxon>Actinomycetes</taxon>
        <taxon>Micrococcales</taxon>
        <taxon>Microbacteriaceae</taxon>
        <taxon>Alpinimonas</taxon>
    </lineage>
</organism>
<dbReference type="RefSeq" id="WP_182484656.1">
    <property type="nucleotide sequence ID" value="NZ_JACGWU010000003.1"/>
</dbReference>